<protein>
    <submittedName>
        <fullName evidence="1">Uncharacterized protein</fullName>
    </submittedName>
</protein>
<dbReference type="HOGENOM" id="CLU_1699023_0_0_1"/>
<gene>
    <name evidence="1" type="ORF">F443_23094</name>
</gene>
<sequence>MTEDKITVLSMANYFFGIKHNMKISDERVKGDAKLLQGAQYDKWFDDGVTSGNFNIHPETRYANLYDDMWWDIVIPDHARRIRVVKELGRRISSVSYPASACIVSHLNIVRGDYDDQQQDLVSVFGLLIGIHVYQTISVTRNVSTPLQAFAEYTK</sequence>
<organism evidence="1 2">
    <name type="scientific">Phytophthora nicotianae P1569</name>
    <dbReference type="NCBI Taxonomy" id="1317065"/>
    <lineage>
        <taxon>Eukaryota</taxon>
        <taxon>Sar</taxon>
        <taxon>Stramenopiles</taxon>
        <taxon>Oomycota</taxon>
        <taxon>Peronosporomycetes</taxon>
        <taxon>Peronosporales</taxon>
        <taxon>Peronosporaceae</taxon>
        <taxon>Phytophthora</taxon>
    </lineage>
</organism>
<accession>V9DUT8</accession>
<name>V9DUT8_PHYNI</name>
<dbReference type="AlphaFoldDB" id="V9DUT8"/>
<comment type="caution">
    <text evidence="1">The sequence shown here is derived from an EMBL/GenBank/DDBJ whole genome shotgun (WGS) entry which is preliminary data.</text>
</comment>
<dbReference type="Proteomes" id="UP000018721">
    <property type="component" value="Unassembled WGS sequence"/>
</dbReference>
<evidence type="ECO:0000313" key="1">
    <source>
        <dbReference type="EMBL" id="ETI29787.1"/>
    </source>
</evidence>
<evidence type="ECO:0000313" key="2">
    <source>
        <dbReference type="Proteomes" id="UP000018721"/>
    </source>
</evidence>
<reference evidence="1 2" key="1">
    <citation type="submission" date="2013-11" db="EMBL/GenBank/DDBJ databases">
        <title>The Genome Sequence of Phytophthora parasitica P1569.</title>
        <authorList>
            <consortium name="The Broad Institute Genomics Platform"/>
            <person name="Russ C."/>
            <person name="Tyler B."/>
            <person name="Panabieres F."/>
            <person name="Shan W."/>
            <person name="Tripathy S."/>
            <person name="Grunwald N."/>
            <person name="Machado M."/>
            <person name="Johnson C.S."/>
            <person name="Arredondo F."/>
            <person name="Hong C."/>
            <person name="Coffey M."/>
            <person name="Young S.K."/>
            <person name="Zeng Q."/>
            <person name="Gargeya S."/>
            <person name="Fitzgerald M."/>
            <person name="Abouelleil A."/>
            <person name="Alvarado L."/>
            <person name="Chapman S.B."/>
            <person name="Gainer-Dewar J."/>
            <person name="Goldberg J."/>
            <person name="Griggs A."/>
            <person name="Gujja S."/>
            <person name="Hansen M."/>
            <person name="Howarth C."/>
            <person name="Imamovic A."/>
            <person name="Ireland A."/>
            <person name="Larimer J."/>
            <person name="McCowan C."/>
            <person name="Murphy C."/>
            <person name="Pearson M."/>
            <person name="Poon T.W."/>
            <person name="Priest M."/>
            <person name="Roberts A."/>
            <person name="Saif S."/>
            <person name="Shea T."/>
            <person name="Sykes S."/>
            <person name="Wortman J."/>
            <person name="Nusbaum C."/>
            <person name="Birren B."/>
        </authorList>
    </citation>
    <scope>NUCLEOTIDE SEQUENCE [LARGE SCALE GENOMIC DNA]</scope>
    <source>
        <strain evidence="1 2">P1569</strain>
    </source>
</reference>
<proteinExistence type="predicted"/>
<keyword evidence="2" id="KW-1185">Reference proteome</keyword>
<dbReference type="EMBL" id="ANIZ01004835">
    <property type="protein sequence ID" value="ETI29787.1"/>
    <property type="molecule type" value="Genomic_DNA"/>
</dbReference>